<dbReference type="Pfam" id="PF18139">
    <property type="entry name" value="LSDAT_euk"/>
    <property type="match status" value="1"/>
</dbReference>
<dbReference type="InterPro" id="IPR050927">
    <property type="entry name" value="TRPM"/>
</dbReference>
<dbReference type="EMBL" id="CAJNOT010003347">
    <property type="protein sequence ID" value="CAF1378839.1"/>
    <property type="molecule type" value="Genomic_DNA"/>
</dbReference>
<dbReference type="PANTHER" id="PTHR13800">
    <property type="entry name" value="TRANSIENT RECEPTOR POTENTIAL CATION CHANNEL, SUBFAMILY M, MEMBER 6"/>
    <property type="match status" value="1"/>
</dbReference>
<dbReference type="Proteomes" id="UP000663864">
    <property type="component" value="Unassembled WGS sequence"/>
</dbReference>
<feature type="domain" description="TRPM SLOG" evidence="11">
    <location>
        <begin position="72"/>
        <end position="343"/>
    </location>
</feature>
<dbReference type="Pfam" id="PF25508">
    <property type="entry name" value="TRPM2"/>
    <property type="match status" value="1"/>
</dbReference>
<evidence type="ECO:0000256" key="6">
    <source>
        <dbReference type="ARBA" id="ARBA00023136"/>
    </source>
</evidence>
<comment type="caution">
    <text evidence="13">The sequence shown here is derived from an EMBL/GenBank/DDBJ whole genome shotgun (WGS) entry which is preliminary data.</text>
</comment>
<dbReference type="InterPro" id="IPR041491">
    <property type="entry name" value="TRPM_SLOG"/>
</dbReference>
<dbReference type="GO" id="GO:0005261">
    <property type="term" value="F:monoatomic cation channel activity"/>
    <property type="evidence" value="ECO:0007669"/>
    <property type="project" value="TreeGrafter"/>
</dbReference>
<keyword evidence="3 9" id="KW-0812">Transmembrane</keyword>
<evidence type="ECO:0000259" key="11">
    <source>
        <dbReference type="Pfam" id="PF18139"/>
    </source>
</evidence>
<dbReference type="InterPro" id="IPR005821">
    <property type="entry name" value="Ion_trans_dom"/>
</dbReference>
<sequence>MHITYLCVTFYSKVICIMTTEQNSTLLLDDGHDTALVNPQQDDDETCNKLFQSMNVLSYGTITFSDNKSHQADFIRISNNVSPTLVHEFLTRYWYDGRPSLVISITGGAKEYNMKPRLLRAFRHGLLKVARTTGAWIITGGMNTGIMKLVGEIVQINPDRSRPIPLIGIATWGCVSGREHLDVRGSSVYYAKPRSNIRGEAPLEPNHTKFIFIDDGTERKYGREIAFRAQLEQAMSSGFFSSKTTTTSSNQSGNISETSFLQPENSRSYKKCFLLLANNYSFLIFNIDPVPAVLLVVEGGPNTVRTVHEAVVENNIPAVFLEGTGRCCDLFAKAFHLYNEYRRNIESDDETSINIHPDTLAKYNDELKVKLREDLKDELLSINGPVDIPVTPDHHGHHTDNKDNFELVYECIHTRRNFLHIISFSSRHLVEPDIDLAILQALLKATSDKKGCETTIQRKREQLRLALEWNRVDIAKNYIMKNEADWNIYLNDLFLLALKRNQAKFVELFLYHDFPLSDLFNDIGTLIDLYTYRKNENDIFSNNSIKDPLRTLFEKKIRPFMTNFFDVSAAVLRKDFPLNSASKHKNDAEKSGCCGTRYRNQSLDSTYDDSERAEELTITDNVYLDIDRELFLWSVIENRQDLALLFWSRGTNKISAALVATLIYKHYAHTKHDKNYLQSADKFEDLAVQILEKLYEANPQACLKAIIRQIPSYRNATWLELAVEAKAKEFISHRAVQDLFNDIWFGYIKESVSYVKIIFSTFMLWYSGFLPYNKNLVTEDDNTPLINSSKKSFCFVRQTSKEQWVGQRKLRKISEYFRHIITFIRAPYVKYLYHLYSHLIFLLLFSYVILCDFFPLYDLPMNSCLPSDSLAKKDCCNDKDDNLSVTSYMSTISSYNVSKSVAYGLQPHKTPSSTEIILVIWVITLVCEEFRQLFAIQTPSTQNAFTIYFKSYWNQLDVVAIILFFVAIVLRYLPISECFCAARIILSFDLSVWFIRTLEMFTAVKLLGPKLVMISEMVHDLKFFMIMFFVFILAFGVSFYSLIFGVQEFTWHLPRKIINLAYWHIFGEIEGLEVFEENFKANGYAAFILLFGYMTIVSILLVNLLIAMFSNTFDRLQNNADRIWKFQRYSLMCEYLSRPSFPPPFIFLSHCGRLTLYTLAKCCKLEFIQNKYRQHINRTKYKLSLDDKSITKLETTEDAYGDEVYYNYLKLERKLPDEPDLDEERVQPLQENILNRMQRLENHMRLISNQQAIMCDYLENLMGDSKTNNDKRIKLPERHLLDPESPFEEMNQNINKTQQRYPKESLSDDDHIH</sequence>
<feature type="transmembrane region" description="Helical" evidence="9">
    <location>
        <begin position="1023"/>
        <end position="1046"/>
    </location>
</feature>
<evidence type="ECO:0000259" key="12">
    <source>
        <dbReference type="Pfam" id="PF25508"/>
    </source>
</evidence>
<evidence type="ECO:0000313" key="13">
    <source>
        <dbReference type="EMBL" id="CAF1378839.1"/>
    </source>
</evidence>
<evidence type="ECO:0000313" key="14">
    <source>
        <dbReference type="Proteomes" id="UP000663864"/>
    </source>
</evidence>
<feature type="compositionally biased region" description="Basic and acidic residues" evidence="8">
    <location>
        <begin position="1301"/>
        <end position="1313"/>
    </location>
</feature>
<evidence type="ECO:0000256" key="9">
    <source>
        <dbReference type="SAM" id="Phobius"/>
    </source>
</evidence>
<keyword evidence="6 9" id="KW-0472">Membrane</keyword>
<keyword evidence="5" id="KW-0406">Ion transport</keyword>
<evidence type="ECO:0000256" key="8">
    <source>
        <dbReference type="SAM" id="MobiDB-lite"/>
    </source>
</evidence>
<dbReference type="GO" id="GO:0030001">
    <property type="term" value="P:metal ion transport"/>
    <property type="evidence" value="ECO:0007669"/>
    <property type="project" value="TreeGrafter"/>
</dbReference>
<dbReference type="GO" id="GO:0005886">
    <property type="term" value="C:plasma membrane"/>
    <property type="evidence" value="ECO:0007669"/>
    <property type="project" value="TreeGrafter"/>
</dbReference>
<evidence type="ECO:0000256" key="2">
    <source>
        <dbReference type="ARBA" id="ARBA00022448"/>
    </source>
</evidence>
<keyword evidence="2" id="KW-0813">Transport</keyword>
<dbReference type="InterPro" id="IPR057366">
    <property type="entry name" value="TRPM-like"/>
</dbReference>
<feature type="transmembrane region" description="Helical" evidence="9">
    <location>
        <begin position="835"/>
        <end position="857"/>
    </location>
</feature>
<feature type="transmembrane region" description="Helical" evidence="9">
    <location>
        <begin position="1084"/>
        <end position="1106"/>
    </location>
</feature>
<evidence type="ECO:0000256" key="5">
    <source>
        <dbReference type="ARBA" id="ARBA00023065"/>
    </source>
</evidence>
<feature type="transmembrane region" description="Helical" evidence="9">
    <location>
        <begin position="981"/>
        <end position="1002"/>
    </location>
</feature>
<reference evidence="13" key="1">
    <citation type="submission" date="2021-02" db="EMBL/GenBank/DDBJ databases">
        <authorList>
            <person name="Nowell W R."/>
        </authorList>
    </citation>
    <scope>NUCLEOTIDE SEQUENCE</scope>
</reference>
<accession>A0A815J852</accession>
<evidence type="ECO:0000256" key="1">
    <source>
        <dbReference type="ARBA" id="ARBA00004141"/>
    </source>
</evidence>
<evidence type="ECO:0000256" key="7">
    <source>
        <dbReference type="ARBA" id="ARBA00023303"/>
    </source>
</evidence>
<evidence type="ECO:0000256" key="3">
    <source>
        <dbReference type="ARBA" id="ARBA00022692"/>
    </source>
</evidence>
<dbReference type="PANTHER" id="PTHR13800:SF1">
    <property type="entry name" value="TRANSIENT RECEPTOR POTENTIAL CATION CHANNEL TRPM"/>
    <property type="match status" value="1"/>
</dbReference>
<evidence type="ECO:0000259" key="10">
    <source>
        <dbReference type="Pfam" id="PF00520"/>
    </source>
</evidence>
<dbReference type="Pfam" id="PF00520">
    <property type="entry name" value="Ion_trans"/>
    <property type="match status" value="1"/>
</dbReference>
<feature type="region of interest" description="Disordered" evidence="8">
    <location>
        <begin position="1294"/>
        <end position="1313"/>
    </location>
</feature>
<feature type="domain" description="TRPM-like" evidence="12">
    <location>
        <begin position="481"/>
        <end position="733"/>
    </location>
</feature>
<protein>
    <submittedName>
        <fullName evidence="13">Uncharacterized protein</fullName>
    </submittedName>
</protein>
<proteinExistence type="predicted"/>
<feature type="transmembrane region" description="Helical" evidence="9">
    <location>
        <begin position="956"/>
        <end position="975"/>
    </location>
</feature>
<keyword evidence="7" id="KW-0407">Ion channel</keyword>
<keyword evidence="4 9" id="KW-1133">Transmembrane helix</keyword>
<organism evidence="13 14">
    <name type="scientific">Rotaria sordida</name>
    <dbReference type="NCBI Taxonomy" id="392033"/>
    <lineage>
        <taxon>Eukaryota</taxon>
        <taxon>Metazoa</taxon>
        <taxon>Spiralia</taxon>
        <taxon>Gnathifera</taxon>
        <taxon>Rotifera</taxon>
        <taxon>Eurotatoria</taxon>
        <taxon>Bdelloidea</taxon>
        <taxon>Philodinida</taxon>
        <taxon>Philodinidae</taxon>
        <taxon>Rotaria</taxon>
    </lineage>
</organism>
<gene>
    <name evidence="13" type="ORF">ZHD862_LOCUS32007</name>
</gene>
<comment type="subcellular location">
    <subcellularLocation>
        <location evidence="1">Membrane</location>
        <topology evidence="1">Multi-pass membrane protein</topology>
    </subcellularLocation>
</comment>
<evidence type="ECO:0000256" key="4">
    <source>
        <dbReference type="ARBA" id="ARBA00022989"/>
    </source>
</evidence>
<feature type="domain" description="Ion transport" evidence="10">
    <location>
        <begin position="907"/>
        <end position="1119"/>
    </location>
</feature>
<name>A0A815J852_9BILA</name>